<accession>A0AAU8ACA7</accession>
<sequence>MNELQIFKNKQFGEIRTLEENGKILFCGNDAAKMLGYGKPRNAIAAHCKGALKQGVLTNGGIQEMTFITEGDLYRLITHSKLPSAERFERWVFDEVLPAIRKHGVYAVDELLSNPDLAIRAFTALKEERAKNGLLAAEIARKDQLIGELKPLADYMDRILQNPGLVTITQIAKDYGMSGRAMNNLLSDLGVQYKQSGQWLLYRKYHNKGYTHSKTIEITRSDGSPDVVMETKWTQKGRLFLYELLKENDVLPVIEQAA</sequence>
<dbReference type="SMART" id="SM01040">
    <property type="entry name" value="Bro-N"/>
    <property type="match status" value="1"/>
</dbReference>
<dbReference type="EMBL" id="CP117826">
    <property type="protein sequence ID" value="XCC63572.1"/>
    <property type="molecule type" value="Genomic_DNA"/>
</dbReference>
<dbReference type="Pfam" id="PF02498">
    <property type="entry name" value="Bro-N"/>
    <property type="match status" value="1"/>
</dbReference>
<evidence type="ECO:0000313" key="2">
    <source>
        <dbReference type="EMBL" id="XCC63572.1"/>
    </source>
</evidence>
<name>A0AAU8ACA7_9FIRM</name>
<dbReference type="GO" id="GO:0003677">
    <property type="term" value="F:DNA binding"/>
    <property type="evidence" value="ECO:0007669"/>
    <property type="project" value="InterPro"/>
</dbReference>
<organism evidence="2">
    <name type="scientific">Christensenella massiliensis</name>
    <dbReference type="NCBI Taxonomy" id="1805714"/>
    <lineage>
        <taxon>Bacteria</taxon>
        <taxon>Bacillati</taxon>
        <taxon>Bacillota</taxon>
        <taxon>Clostridia</taxon>
        <taxon>Christensenellales</taxon>
        <taxon>Christensenellaceae</taxon>
        <taxon>Christensenella</taxon>
    </lineage>
</organism>
<protein>
    <submittedName>
        <fullName evidence="2">Phage antirepressor KilAC domain-containing protein</fullName>
    </submittedName>
</protein>
<proteinExistence type="predicted"/>
<dbReference type="PROSITE" id="PS51750">
    <property type="entry name" value="BRO_N"/>
    <property type="match status" value="1"/>
</dbReference>
<dbReference type="PANTHER" id="PTHR36180">
    <property type="entry name" value="DNA-BINDING PROTEIN-RELATED-RELATED"/>
    <property type="match status" value="1"/>
</dbReference>
<feature type="domain" description="Bro-N" evidence="1">
    <location>
        <begin position="1"/>
        <end position="104"/>
    </location>
</feature>
<dbReference type="InterPro" id="IPR005039">
    <property type="entry name" value="Ant_C"/>
</dbReference>
<dbReference type="PANTHER" id="PTHR36180:SF2">
    <property type="entry name" value="BRO FAMILY PROTEIN"/>
    <property type="match status" value="1"/>
</dbReference>
<evidence type="ECO:0000259" key="1">
    <source>
        <dbReference type="PROSITE" id="PS51750"/>
    </source>
</evidence>
<reference evidence="2" key="1">
    <citation type="submission" date="2023-02" db="EMBL/GenBank/DDBJ databases">
        <title>Gut commensal Christensenella minuta modulates host metabolism via a new class of secondary bile acids.</title>
        <authorList>
            <person name="Liu C."/>
        </authorList>
    </citation>
    <scope>NUCLEOTIDE SEQUENCE</scope>
    <source>
        <strain evidence="2">CA70</strain>
    </source>
</reference>
<dbReference type="AlphaFoldDB" id="A0AAU8ACA7"/>
<dbReference type="InterPro" id="IPR003497">
    <property type="entry name" value="BRO_N_domain"/>
</dbReference>
<gene>
    <name evidence="2" type="ORF">PUP29_09360</name>
</gene>
<dbReference type="Pfam" id="PF03374">
    <property type="entry name" value="ANT"/>
    <property type="match status" value="1"/>
</dbReference>